<dbReference type="AlphaFoldDB" id="A0A850DSX4"/>
<feature type="transmembrane region" description="Helical" evidence="8">
    <location>
        <begin position="141"/>
        <end position="160"/>
    </location>
</feature>
<evidence type="ECO:0008006" key="11">
    <source>
        <dbReference type="Google" id="ProtNLM"/>
    </source>
</evidence>
<comment type="subcellular location">
    <subcellularLocation>
        <location evidence="1">Cell membrane</location>
        <topology evidence="1">Multi-pass membrane protein</topology>
    </subcellularLocation>
</comment>
<evidence type="ECO:0000256" key="2">
    <source>
        <dbReference type="ARBA" id="ARBA00022475"/>
    </source>
</evidence>
<evidence type="ECO:0000256" key="3">
    <source>
        <dbReference type="ARBA" id="ARBA00022676"/>
    </source>
</evidence>
<evidence type="ECO:0000313" key="10">
    <source>
        <dbReference type="Proteomes" id="UP000539146"/>
    </source>
</evidence>
<feature type="transmembrane region" description="Helical" evidence="8">
    <location>
        <begin position="117"/>
        <end position="135"/>
    </location>
</feature>
<keyword evidence="7 8" id="KW-0472">Membrane</keyword>
<feature type="transmembrane region" description="Helical" evidence="8">
    <location>
        <begin position="193"/>
        <end position="222"/>
    </location>
</feature>
<protein>
    <recommendedName>
        <fullName evidence="11">Glycosyltransferase RgtA/B/C/D-like domain-containing protein</fullName>
    </recommendedName>
</protein>
<dbReference type="Proteomes" id="UP000539146">
    <property type="component" value="Unassembled WGS sequence"/>
</dbReference>
<feature type="transmembrane region" description="Helical" evidence="8">
    <location>
        <begin position="402"/>
        <end position="422"/>
    </location>
</feature>
<keyword evidence="3" id="KW-0328">Glycosyltransferase</keyword>
<evidence type="ECO:0000256" key="6">
    <source>
        <dbReference type="ARBA" id="ARBA00022989"/>
    </source>
</evidence>
<organism evidence="9 10">
    <name type="scientific">Curtobacterium citreum</name>
    <dbReference type="NCBI Taxonomy" id="2036"/>
    <lineage>
        <taxon>Bacteria</taxon>
        <taxon>Bacillati</taxon>
        <taxon>Actinomycetota</taxon>
        <taxon>Actinomycetes</taxon>
        <taxon>Micrococcales</taxon>
        <taxon>Microbacteriaceae</taxon>
        <taxon>Curtobacterium</taxon>
    </lineage>
</organism>
<accession>A0A850DSX4</accession>
<dbReference type="PANTHER" id="PTHR33908:SF3">
    <property type="entry name" value="UNDECAPRENYL PHOSPHATE-ALPHA-4-AMINO-4-DEOXY-L-ARABINOSE ARABINOSYL TRANSFERASE"/>
    <property type="match status" value="1"/>
</dbReference>
<sequence length="480" mass="50468">MPHLLTRLQRHAWATPVVLLAVVVVTAASVARAFTTGPLGSADEPAHLDYALQVWHGHLPQFADGLRYRAPFGAQPPVQWVAQHPPLFYLLVAPVVGPAWDAGHLVLAVLLGRMVSVVLSGALVLAAAWAASRAFPGARRLPSSVAVVTALTGIVVVQGGSVYNDSLYAVLCALAGGVAASAIRRGVGPGLLVAGALVAAAGMSTRLSFGIWLAAVVVAFALARGVRLGRLRGLLARGVVAVVPLVVAGAASVWFYLRNRRLTGTFSGRPTTWEGHVPRERRTDVQVVADPDFWRGIFGAFRGALDPLTATPWLLLLVPVLLGVLALVLRLVVRRPRPERGELLRTGLVVAMFAVVTVLFTVAEVRYVAGGGGTINRYVLTVQLPIALLVAAGLSAWGRASWAVLTVWSVLALLPYRSLVVLGSVPSVPGADMVAVAASVVSVVALVVALLGCAVRDLRPADGRRARASRQRRASRSTAR</sequence>
<evidence type="ECO:0000313" key="9">
    <source>
        <dbReference type="EMBL" id="NUU28051.1"/>
    </source>
</evidence>
<feature type="transmembrane region" description="Helical" evidence="8">
    <location>
        <begin position="313"/>
        <end position="332"/>
    </location>
</feature>
<evidence type="ECO:0000256" key="8">
    <source>
        <dbReference type="SAM" id="Phobius"/>
    </source>
</evidence>
<evidence type="ECO:0000256" key="7">
    <source>
        <dbReference type="ARBA" id="ARBA00023136"/>
    </source>
</evidence>
<keyword evidence="5 8" id="KW-0812">Transmembrane</keyword>
<keyword evidence="2" id="KW-1003">Cell membrane</keyword>
<keyword evidence="4" id="KW-0808">Transferase</keyword>
<feature type="transmembrane region" description="Helical" evidence="8">
    <location>
        <begin position="234"/>
        <end position="257"/>
    </location>
</feature>
<name>A0A850DSX4_9MICO</name>
<dbReference type="InterPro" id="IPR050297">
    <property type="entry name" value="LipidA_mod_glycosyltrf_83"/>
</dbReference>
<keyword evidence="6 8" id="KW-1133">Transmembrane helix</keyword>
<feature type="transmembrane region" description="Helical" evidence="8">
    <location>
        <begin position="375"/>
        <end position="395"/>
    </location>
</feature>
<feature type="transmembrane region" description="Helical" evidence="8">
    <location>
        <begin position="344"/>
        <end position="363"/>
    </location>
</feature>
<dbReference type="GO" id="GO:0005886">
    <property type="term" value="C:plasma membrane"/>
    <property type="evidence" value="ECO:0007669"/>
    <property type="project" value="UniProtKB-SubCell"/>
</dbReference>
<comment type="caution">
    <text evidence="9">The sequence shown here is derived from an EMBL/GenBank/DDBJ whole genome shotgun (WGS) entry which is preliminary data.</text>
</comment>
<evidence type="ECO:0000256" key="1">
    <source>
        <dbReference type="ARBA" id="ARBA00004651"/>
    </source>
</evidence>
<dbReference type="RefSeq" id="WP_175325859.1">
    <property type="nucleotide sequence ID" value="NZ_BAAAWP010000001.1"/>
</dbReference>
<feature type="transmembrane region" description="Helical" evidence="8">
    <location>
        <begin position="167"/>
        <end position="187"/>
    </location>
</feature>
<dbReference type="EMBL" id="JABMCG010000097">
    <property type="protein sequence ID" value="NUU28051.1"/>
    <property type="molecule type" value="Genomic_DNA"/>
</dbReference>
<gene>
    <name evidence="9" type="ORF">HP467_07985</name>
</gene>
<dbReference type="GO" id="GO:0010041">
    <property type="term" value="P:response to iron(III) ion"/>
    <property type="evidence" value="ECO:0007669"/>
    <property type="project" value="TreeGrafter"/>
</dbReference>
<proteinExistence type="predicted"/>
<evidence type="ECO:0000256" key="5">
    <source>
        <dbReference type="ARBA" id="ARBA00022692"/>
    </source>
</evidence>
<feature type="transmembrane region" description="Helical" evidence="8">
    <location>
        <begin position="434"/>
        <end position="455"/>
    </location>
</feature>
<dbReference type="GO" id="GO:0009103">
    <property type="term" value="P:lipopolysaccharide biosynthetic process"/>
    <property type="evidence" value="ECO:0007669"/>
    <property type="project" value="UniProtKB-ARBA"/>
</dbReference>
<dbReference type="PANTHER" id="PTHR33908">
    <property type="entry name" value="MANNOSYLTRANSFERASE YKCB-RELATED"/>
    <property type="match status" value="1"/>
</dbReference>
<evidence type="ECO:0000256" key="4">
    <source>
        <dbReference type="ARBA" id="ARBA00022679"/>
    </source>
</evidence>
<dbReference type="GO" id="GO:0016763">
    <property type="term" value="F:pentosyltransferase activity"/>
    <property type="evidence" value="ECO:0007669"/>
    <property type="project" value="TreeGrafter"/>
</dbReference>
<reference evidence="9 10" key="1">
    <citation type="submission" date="2020-05" db="EMBL/GenBank/DDBJ databases">
        <title>Genome Sequencing of Type Strains.</title>
        <authorList>
            <person name="Lemaire J.F."/>
            <person name="Inderbitzin P."/>
            <person name="Gregorio O.A."/>
            <person name="Collins S.B."/>
            <person name="Wespe N."/>
            <person name="Knight-Connoni V."/>
        </authorList>
    </citation>
    <scope>NUCLEOTIDE SEQUENCE [LARGE SCALE GENOMIC DNA]</scope>
    <source>
        <strain evidence="9 10">DSM 20512</strain>
    </source>
</reference>
<feature type="transmembrane region" description="Helical" evidence="8">
    <location>
        <begin position="12"/>
        <end position="34"/>
    </location>
</feature>